<dbReference type="AlphaFoldDB" id="A0A1H4DUW3"/>
<reference evidence="2" key="1">
    <citation type="submission" date="2016-10" db="EMBL/GenBank/DDBJ databases">
        <authorList>
            <person name="Varghese N."/>
            <person name="Submissions S."/>
        </authorList>
    </citation>
    <scope>NUCLEOTIDE SEQUENCE [LARGE SCALE GENOMIC DNA]</scope>
    <source>
        <strain evidence="2">KPR-1</strain>
    </source>
</reference>
<name>A0A1H4DUW3_9ACTO</name>
<organism evidence="1 2">
    <name type="scientific">Bowdeniella nasicola</name>
    <dbReference type="NCBI Taxonomy" id="208480"/>
    <lineage>
        <taxon>Bacteria</taxon>
        <taxon>Bacillati</taxon>
        <taxon>Actinomycetota</taxon>
        <taxon>Actinomycetes</taxon>
        <taxon>Actinomycetales</taxon>
        <taxon>Actinomycetaceae</taxon>
        <taxon>Bowdeniella</taxon>
    </lineage>
</organism>
<accession>A0A1H4DUW3</accession>
<proteinExistence type="predicted"/>
<sequence length="79" mass="8596">MLVLVDYINQHRHRSGVEPICAVLKDAGVQIAPSPYYAAKTRPLTARAIWDAELAVNIKIAHKANLGVDGVRKIHGRGA</sequence>
<dbReference type="EMBL" id="FNQV01000020">
    <property type="protein sequence ID" value="SEA76279.1"/>
    <property type="molecule type" value="Genomic_DNA"/>
</dbReference>
<gene>
    <name evidence="1" type="ORF">SAMN02910418_02358</name>
</gene>
<protein>
    <submittedName>
        <fullName evidence="1">Putative transposase</fullName>
    </submittedName>
</protein>
<evidence type="ECO:0000313" key="1">
    <source>
        <dbReference type="EMBL" id="SEA76279.1"/>
    </source>
</evidence>
<evidence type="ECO:0000313" key="2">
    <source>
        <dbReference type="Proteomes" id="UP000199288"/>
    </source>
</evidence>
<dbReference type="Proteomes" id="UP000199288">
    <property type="component" value="Unassembled WGS sequence"/>
</dbReference>
<keyword evidence="2" id="KW-1185">Reference proteome</keyword>